<reference evidence="2" key="1">
    <citation type="submission" date="2019-12" db="EMBL/GenBank/DDBJ databases">
        <title>Genome sequencing and annotation of Brassica cretica.</title>
        <authorList>
            <person name="Studholme D.J."/>
            <person name="Sarris P."/>
        </authorList>
    </citation>
    <scope>NUCLEOTIDE SEQUENCE</scope>
    <source>
        <strain evidence="2">PFS-109/04</strain>
        <tissue evidence="2">Leaf</tissue>
    </source>
</reference>
<protein>
    <submittedName>
        <fullName evidence="2">Uncharacterized protein</fullName>
    </submittedName>
</protein>
<feature type="compositionally biased region" description="Basic residues" evidence="1">
    <location>
        <begin position="14"/>
        <end position="25"/>
    </location>
</feature>
<name>A0A8S9Q255_BRACR</name>
<accession>A0A8S9Q255</accession>
<gene>
    <name evidence="2" type="ORF">F2Q69_00047771</name>
</gene>
<feature type="region of interest" description="Disordered" evidence="1">
    <location>
        <begin position="1"/>
        <end position="74"/>
    </location>
</feature>
<organism evidence="2 3">
    <name type="scientific">Brassica cretica</name>
    <name type="common">Mustard</name>
    <dbReference type="NCBI Taxonomy" id="69181"/>
    <lineage>
        <taxon>Eukaryota</taxon>
        <taxon>Viridiplantae</taxon>
        <taxon>Streptophyta</taxon>
        <taxon>Embryophyta</taxon>
        <taxon>Tracheophyta</taxon>
        <taxon>Spermatophyta</taxon>
        <taxon>Magnoliopsida</taxon>
        <taxon>eudicotyledons</taxon>
        <taxon>Gunneridae</taxon>
        <taxon>Pentapetalae</taxon>
        <taxon>rosids</taxon>
        <taxon>malvids</taxon>
        <taxon>Brassicales</taxon>
        <taxon>Brassicaceae</taxon>
        <taxon>Brassiceae</taxon>
        <taxon>Brassica</taxon>
    </lineage>
</organism>
<comment type="caution">
    <text evidence="2">The sequence shown here is derived from an EMBL/GenBank/DDBJ whole genome shotgun (WGS) entry which is preliminary data.</text>
</comment>
<dbReference type="Proteomes" id="UP000712600">
    <property type="component" value="Unassembled WGS sequence"/>
</dbReference>
<evidence type="ECO:0000313" key="3">
    <source>
        <dbReference type="Proteomes" id="UP000712600"/>
    </source>
</evidence>
<evidence type="ECO:0000313" key="2">
    <source>
        <dbReference type="EMBL" id="KAF3524756.1"/>
    </source>
</evidence>
<dbReference type="AlphaFoldDB" id="A0A8S9Q255"/>
<dbReference type="EMBL" id="QGKX02001347">
    <property type="protein sequence ID" value="KAF3524756.1"/>
    <property type="molecule type" value="Genomic_DNA"/>
</dbReference>
<proteinExistence type="predicted"/>
<evidence type="ECO:0000256" key="1">
    <source>
        <dbReference type="SAM" id="MobiDB-lite"/>
    </source>
</evidence>
<sequence length="74" mass="8135">MEFVDDKGEVATAGRHHHHHHRHLSHPQSLVTIAISPIPNRSLPSPPSSSLPSPIALHHHHRFSDPSSPPSRSS</sequence>